<protein>
    <submittedName>
        <fullName evidence="2">Uncharacterized protein</fullName>
    </submittedName>
</protein>
<reference evidence="2" key="2">
    <citation type="submission" date="2020-09" db="EMBL/GenBank/DDBJ databases">
        <title>Reference genome assembly for Australian Ascochyta lentis isolate Al4.</title>
        <authorList>
            <person name="Lee R.C."/>
            <person name="Farfan-Caceres L.M."/>
            <person name="Debler J.W."/>
            <person name="Williams A.H."/>
            <person name="Henares B.M."/>
        </authorList>
    </citation>
    <scope>NUCLEOTIDE SEQUENCE</scope>
    <source>
        <strain evidence="2">Al4</strain>
    </source>
</reference>
<evidence type="ECO:0000256" key="1">
    <source>
        <dbReference type="SAM" id="MobiDB-lite"/>
    </source>
</evidence>
<evidence type="ECO:0000313" key="3">
    <source>
        <dbReference type="Proteomes" id="UP000651452"/>
    </source>
</evidence>
<reference evidence="2" key="1">
    <citation type="submission" date="2018-12" db="EMBL/GenBank/DDBJ databases">
        <authorList>
            <person name="Syme R.A."/>
            <person name="Farfan-Caceres L."/>
            <person name="Lichtenzveig J."/>
        </authorList>
    </citation>
    <scope>NUCLEOTIDE SEQUENCE</scope>
    <source>
        <strain evidence="2">Al4</strain>
    </source>
</reference>
<dbReference type="AlphaFoldDB" id="A0A8H7MD31"/>
<feature type="region of interest" description="Disordered" evidence="1">
    <location>
        <begin position="433"/>
        <end position="455"/>
    </location>
</feature>
<feature type="region of interest" description="Disordered" evidence="1">
    <location>
        <begin position="105"/>
        <end position="179"/>
    </location>
</feature>
<keyword evidence="3" id="KW-1185">Reference proteome</keyword>
<sequence>MGHASCLHSFYHNVICTVAAHVAQAHCAQLLDILNASKFKGEGLSLVAMPRGNALFTLLRIITVCLHTVKIHVCMLWLTTIMQRPAMARRTIAIELLRRLDQLESDMRRSRSTPPPQPRSADAVHEDKQVMSRGSDCRGGRLNFRATHPQLTPHKPDGHAETTASRPDGSGSSNENGSKKLVTHDELTFCAKHNLVGTGSVQLYSSRDVWTDTSPRDLQNSNMLQTRARQIIRAVAAGAELTPPATPLKEATLAGLHHNAREHVASLQPGKRTLVVGNEGERIEASPFKDGHDKTWQYSPFDSDCTPLPADLGSPDSAITFTRGQCSLSPLSGTWSLSLNDDTVEGAEGSGIVSSDQTRVDVFDTVFGAVDEPRRPQYQRNDSVNSTKTTSVAFTTQSKANGGLLEFRAKATKPKGPNFARIHRRNVSIHLPIRPVSPGTQLSPPPPSTTSVMTPTCNSSHAGTHFEQELQYKHRHIFIGTASLHSFLEVLETSSPRTTSKLATMKAFTILASNEQILFRQTSSSTSDWNLVTRTTPDISTFDCITLARVQLGSVSLQLFVDLIPFNTRDEASIALVVEAFKNASHMDAEAGCNTRSKARAFRVWMMEGSDVVG</sequence>
<proteinExistence type="predicted"/>
<dbReference type="OrthoDB" id="3786670at2759"/>
<gene>
    <name evidence="2" type="ORF">EKO04_006402</name>
</gene>
<comment type="caution">
    <text evidence="2">The sequence shown here is derived from an EMBL/GenBank/DDBJ whole genome shotgun (WGS) entry which is preliminary data.</text>
</comment>
<accession>A0A8H7MD31</accession>
<evidence type="ECO:0000313" key="2">
    <source>
        <dbReference type="EMBL" id="KAF9695661.1"/>
    </source>
</evidence>
<dbReference type="Proteomes" id="UP000651452">
    <property type="component" value="Unassembled WGS sequence"/>
</dbReference>
<name>A0A8H7MD31_9PLEO</name>
<feature type="compositionally biased region" description="Basic and acidic residues" evidence="1">
    <location>
        <begin position="122"/>
        <end position="139"/>
    </location>
</feature>
<organism evidence="2 3">
    <name type="scientific">Ascochyta lentis</name>
    <dbReference type="NCBI Taxonomy" id="205686"/>
    <lineage>
        <taxon>Eukaryota</taxon>
        <taxon>Fungi</taxon>
        <taxon>Dikarya</taxon>
        <taxon>Ascomycota</taxon>
        <taxon>Pezizomycotina</taxon>
        <taxon>Dothideomycetes</taxon>
        <taxon>Pleosporomycetidae</taxon>
        <taxon>Pleosporales</taxon>
        <taxon>Pleosporineae</taxon>
        <taxon>Didymellaceae</taxon>
        <taxon>Ascochyta</taxon>
    </lineage>
</organism>
<dbReference type="EMBL" id="RZGK01000011">
    <property type="protein sequence ID" value="KAF9695661.1"/>
    <property type="molecule type" value="Genomic_DNA"/>
</dbReference>